<keyword evidence="2" id="KW-1185">Reference proteome</keyword>
<protein>
    <submittedName>
        <fullName evidence="1">Uncharacterized protein</fullName>
    </submittedName>
</protein>
<dbReference type="Proteomes" id="UP000032180">
    <property type="component" value="Chromosome 3"/>
</dbReference>
<evidence type="ECO:0000313" key="2">
    <source>
        <dbReference type="Proteomes" id="UP000032180"/>
    </source>
</evidence>
<sequence length="487" mass="54550">MSILHSPTRLGIIFPSLPRVTRAALSFRGGRRLLSRPPPPLPLSSASAAGHHPSASLRLLSRCTDLKMASISRVRCQLEAALKSSFRAKRILGCNGIYREYSECPTIPLFPEKCYIMGRYGKISFPGHRWQNLNDFLEENPLLESIPSKELYGSTNPWSSRCNDSSRWLMKSGWFLPHFASNAGRSYAGVYATGNVGVIKDLGIFAYKNIVEDPDYKWQMEPISGYLEYCKFLSGLLYSQLETLSGDMFEHASLPADANFFLCSLSGMGESPANEACILSEFKKEDFLVDQSSLMSDEEYGNSLEVLYKVLSLRCPQTGKGTLADKIYVAIYKAHPDCLGMCRGNPILNRFLPGYLRNPCFNPNSGVQSVSVGPEKLKPIPANSIAELELKTGKLLVRINRVGVAHSDDQRLRRLLRFYPDEVARNLRRVALGKFVIRLLRHYFPKVLPTAFKELSSCSPSELDDLGINLHDQLPTICFAENERQFA</sequence>
<organism evidence="1 2">
    <name type="scientific">Leersia perrieri</name>
    <dbReference type="NCBI Taxonomy" id="77586"/>
    <lineage>
        <taxon>Eukaryota</taxon>
        <taxon>Viridiplantae</taxon>
        <taxon>Streptophyta</taxon>
        <taxon>Embryophyta</taxon>
        <taxon>Tracheophyta</taxon>
        <taxon>Spermatophyta</taxon>
        <taxon>Magnoliopsida</taxon>
        <taxon>Liliopsida</taxon>
        <taxon>Poales</taxon>
        <taxon>Poaceae</taxon>
        <taxon>BOP clade</taxon>
        <taxon>Oryzoideae</taxon>
        <taxon>Oryzeae</taxon>
        <taxon>Oryzinae</taxon>
        <taxon>Leersia</taxon>
    </lineage>
</organism>
<reference evidence="1 2" key="1">
    <citation type="submission" date="2012-08" db="EMBL/GenBank/DDBJ databases">
        <title>Oryza genome evolution.</title>
        <authorList>
            <person name="Wing R.A."/>
        </authorList>
    </citation>
    <scope>NUCLEOTIDE SEQUENCE</scope>
</reference>
<dbReference type="EnsemblPlants" id="LPERR03G02360.1">
    <property type="protein sequence ID" value="LPERR03G02360.1"/>
    <property type="gene ID" value="LPERR03G02360"/>
</dbReference>
<dbReference type="AlphaFoldDB" id="A0A0D9VP65"/>
<name>A0A0D9VP65_9ORYZ</name>
<evidence type="ECO:0000313" key="1">
    <source>
        <dbReference type="EnsemblPlants" id="LPERR03G02360.1"/>
    </source>
</evidence>
<dbReference type="HOGENOM" id="CLU_560650_0_0_1"/>
<accession>A0A0D9VP65</accession>
<dbReference type="Gramene" id="LPERR03G02360.1">
    <property type="protein sequence ID" value="LPERR03G02360.1"/>
    <property type="gene ID" value="LPERR03G02360"/>
</dbReference>
<reference evidence="2" key="2">
    <citation type="submission" date="2013-12" db="EMBL/GenBank/DDBJ databases">
        <authorList>
            <person name="Yu Y."/>
            <person name="Lee S."/>
            <person name="de Baynast K."/>
            <person name="Wissotski M."/>
            <person name="Liu L."/>
            <person name="Talag J."/>
            <person name="Goicoechea J."/>
            <person name="Angelova A."/>
            <person name="Jetty R."/>
            <person name="Kudrna D."/>
            <person name="Golser W."/>
            <person name="Rivera L."/>
            <person name="Zhang J."/>
            <person name="Wing R."/>
        </authorList>
    </citation>
    <scope>NUCLEOTIDE SEQUENCE</scope>
</reference>
<proteinExistence type="predicted"/>
<reference evidence="1" key="3">
    <citation type="submission" date="2015-04" db="UniProtKB">
        <authorList>
            <consortium name="EnsemblPlants"/>
        </authorList>
    </citation>
    <scope>IDENTIFICATION</scope>
</reference>